<dbReference type="Proteomes" id="UP000094313">
    <property type="component" value="Chromosome"/>
</dbReference>
<evidence type="ECO:0000256" key="2">
    <source>
        <dbReference type="ARBA" id="ARBA00006275"/>
    </source>
</evidence>
<dbReference type="RefSeq" id="WP_069381004.1">
    <property type="nucleotide sequence ID" value="NZ_CP017141.1"/>
</dbReference>
<evidence type="ECO:0000259" key="7">
    <source>
        <dbReference type="Pfam" id="PF14322"/>
    </source>
</evidence>
<evidence type="ECO:0000256" key="4">
    <source>
        <dbReference type="ARBA" id="ARBA00023136"/>
    </source>
</evidence>
<dbReference type="InterPro" id="IPR012944">
    <property type="entry name" value="SusD_RagB_dom"/>
</dbReference>
<dbReference type="SUPFAM" id="SSF48452">
    <property type="entry name" value="TPR-like"/>
    <property type="match status" value="1"/>
</dbReference>
<dbReference type="Gene3D" id="1.25.40.390">
    <property type="match status" value="1"/>
</dbReference>
<keyword evidence="9" id="KW-1185">Reference proteome</keyword>
<gene>
    <name evidence="8" type="ORF">BFS30_20515</name>
</gene>
<accession>A0A1D7QKY6</accession>
<dbReference type="Pfam" id="PF07980">
    <property type="entry name" value="SusD_RagB"/>
    <property type="match status" value="1"/>
</dbReference>
<feature type="domain" description="RagB/SusD" evidence="6">
    <location>
        <begin position="356"/>
        <end position="432"/>
    </location>
</feature>
<comment type="subcellular location">
    <subcellularLocation>
        <location evidence="1">Cell outer membrane</location>
    </subcellularLocation>
</comment>
<feature type="domain" description="SusD-like N-terminal" evidence="7">
    <location>
        <begin position="27"/>
        <end position="223"/>
    </location>
</feature>
<evidence type="ECO:0000256" key="3">
    <source>
        <dbReference type="ARBA" id="ARBA00022729"/>
    </source>
</evidence>
<evidence type="ECO:0000256" key="1">
    <source>
        <dbReference type="ARBA" id="ARBA00004442"/>
    </source>
</evidence>
<organism evidence="8 9">
    <name type="scientific">Pedobacter steynii</name>
    <dbReference type="NCBI Taxonomy" id="430522"/>
    <lineage>
        <taxon>Bacteria</taxon>
        <taxon>Pseudomonadati</taxon>
        <taxon>Bacteroidota</taxon>
        <taxon>Sphingobacteriia</taxon>
        <taxon>Sphingobacteriales</taxon>
        <taxon>Sphingobacteriaceae</taxon>
        <taxon>Pedobacter</taxon>
    </lineage>
</organism>
<dbReference type="OrthoDB" id="697229at2"/>
<dbReference type="AlphaFoldDB" id="A0A1D7QKY6"/>
<dbReference type="GO" id="GO:0009279">
    <property type="term" value="C:cell outer membrane"/>
    <property type="evidence" value="ECO:0007669"/>
    <property type="project" value="UniProtKB-SubCell"/>
</dbReference>
<dbReference type="KEGG" id="psty:BFS30_20515"/>
<evidence type="ECO:0000259" key="6">
    <source>
        <dbReference type="Pfam" id="PF07980"/>
    </source>
</evidence>
<dbReference type="Pfam" id="PF14322">
    <property type="entry name" value="SusD-like_3"/>
    <property type="match status" value="1"/>
</dbReference>
<evidence type="ECO:0000313" key="8">
    <source>
        <dbReference type="EMBL" id="AOM79341.1"/>
    </source>
</evidence>
<reference evidence="8 9" key="1">
    <citation type="submission" date="2016-08" db="EMBL/GenBank/DDBJ databases">
        <authorList>
            <person name="Seilhamer J.J."/>
        </authorList>
    </citation>
    <scope>NUCLEOTIDE SEQUENCE [LARGE SCALE GENOMIC DNA]</scope>
    <source>
        <strain evidence="8 9">DX4</strain>
    </source>
</reference>
<protein>
    <recommendedName>
        <fullName evidence="10">SusD family protein</fullName>
    </recommendedName>
</protein>
<name>A0A1D7QKY6_9SPHI</name>
<dbReference type="InterPro" id="IPR033985">
    <property type="entry name" value="SusD-like_N"/>
</dbReference>
<sequence length="482" mass="53761">MYISNKRYILLFLTTVTLILTSCKKDYLEVEPKDVIVAKTTQDYEALLNTTKVDPSEAARFLGDEVGAQRDYFSGASIYRQRLFKYVGDALQPDDFPEMGYLQSNYVFNKIINEIGASTGGTEQQKAQILAEAKVGRAVCHLLFLNDFGKPYNKTTAAADLGVPIITSADVIKTDYKRATVQEVYDFIIKDITEALPNLSKPFSSPLKISKAAAEGILARVYLYIHDYAASSDHLDKAFSALTGATRPVGLYDYNETLSPDGSWQPSDPQAFGPAGMPFESNGGSEESVLTMYMPTLTLSSANSFVFNPETAALYDPSDYRLQIYSDTEIFGTVIFKNGMRRYPRFGAEVGISLPDMYLMRAELKARANDLGGAIADVQLLRANRMPESEVAVPALVAGNQQSLVRFILEERIREFALKGMRWYDMRRLWNDPLYGNTINKTHKIYSASGAEVETYPLTPDRLVLKFGKKLVSQHPLLIDND</sequence>
<evidence type="ECO:0008006" key="10">
    <source>
        <dbReference type="Google" id="ProtNLM"/>
    </source>
</evidence>
<dbReference type="PROSITE" id="PS51257">
    <property type="entry name" value="PROKAR_LIPOPROTEIN"/>
    <property type="match status" value="1"/>
</dbReference>
<keyword evidence="3" id="KW-0732">Signal</keyword>
<proteinExistence type="inferred from homology"/>
<dbReference type="EMBL" id="CP017141">
    <property type="protein sequence ID" value="AOM79341.1"/>
    <property type="molecule type" value="Genomic_DNA"/>
</dbReference>
<evidence type="ECO:0000256" key="5">
    <source>
        <dbReference type="ARBA" id="ARBA00023237"/>
    </source>
</evidence>
<comment type="similarity">
    <text evidence="2">Belongs to the SusD family.</text>
</comment>
<keyword evidence="4" id="KW-0472">Membrane</keyword>
<dbReference type="InterPro" id="IPR011990">
    <property type="entry name" value="TPR-like_helical_dom_sf"/>
</dbReference>
<keyword evidence="5" id="KW-0998">Cell outer membrane</keyword>
<evidence type="ECO:0000313" key="9">
    <source>
        <dbReference type="Proteomes" id="UP000094313"/>
    </source>
</evidence>